<evidence type="ECO:0000313" key="3">
    <source>
        <dbReference type="EMBL" id="RPF19716.1"/>
    </source>
</evidence>
<dbReference type="Pfam" id="PF00975">
    <property type="entry name" value="Thioesterase"/>
    <property type="match status" value="1"/>
</dbReference>
<dbReference type="InterPro" id="IPR001031">
    <property type="entry name" value="Thioesterase"/>
</dbReference>
<dbReference type="Gene3D" id="3.40.50.1820">
    <property type="entry name" value="alpha/beta hydrolase"/>
    <property type="match status" value="1"/>
</dbReference>
<sequence>MSTIRQDTWFAMYPYAGGGVGAYAPLVPYLDGRHLHVPVLPGRDGRRDETALTEFGDLADDLFAQLEPELAARRAESLVLFGYSLGGMLAFEMARRIESAGTTPRALVVGGSAAPDRWKPRGIAHLDEETFVSRLRTLGIAPAELLDEPWVRQACMPAWRADSRVAESVPRRTATLRCPVHALAGHRDPLAGPADLASWEHTGGPGSSSGLVAGDHGTLVRNPVVLARTLRKAA</sequence>
<name>A0A3N4YJX6_9MICO</name>
<dbReference type="PANTHER" id="PTHR11487">
    <property type="entry name" value="THIOESTERASE"/>
    <property type="match status" value="1"/>
</dbReference>
<keyword evidence="4" id="KW-1185">Reference proteome</keyword>
<dbReference type="InterPro" id="IPR029058">
    <property type="entry name" value="AB_hydrolase_fold"/>
</dbReference>
<dbReference type="Proteomes" id="UP000280501">
    <property type="component" value="Unassembled WGS sequence"/>
</dbReference>
<accession>A0A3N4YJX6</accession>
<dbReference type="SUPFAM" id="SSF53474">
    <property type="entry name" value="alpha/beta-Hydrolases"/>
    <property type="match status" value="1"/>
</dbReference>
<proteinExistence type="inferred from homology"/>
<dbReference type="GO" id="GO:0008610">
    <property type="term" value="P:lipid biosynthetic process"/>
    <property type="evidence" value="ECO:0007669"/>
    <property type="project" value="TreeGrafter"/>
</dbReference>
<comment type="similarity">
    <text evidence="1">Belongs to the thioesterase family.</text>
</comment>
<dbReference type="OrthoDB" id="8480037at2"/>
<feature type="domain" description="Thioesterase" evidence="2">
    <location>
        <begin position="12"/>
        <end position="232"/>
    </location>
</feature>
<dbReference type="PANTHER" id="PTHR11487:SF0">
    <property type="entry name" value="S-ACYL FATTY ACID SYNTHASE THIOESTERASE, MEDIUM CHAIN"/>
    <property type="match status" value="1"/>
</dbReference>
<protein>
    <submittedName>
        <fullName evidence="3">Surfactin synthase thioesterase subunit</fullName>
    </submittedName>
</protein>
<evidence type="ECO:0000256" key="1">
    <source>
        <dbReference type="ARBA" id="ARBA00007169"/>
    </source>
</evidence>
<reference evidence="3 4" key="1">
    <citation type="submission" date="2018-11" db="EMBL/GenBank/DDBJ databases">
        <title>Sequencing the genomes of 1000 actinobacteria strains.</title>
        <authorList>
            <person name="Klenk H.-P."/>
        </authorList>
    </citation>
    <scope>NUCLEOTIDE SEQUENCE [LARGE SCALE GENOMIC DNA]</scope>
    <source>
        <strain evidence="3 4">DSM 15700</strain>
    </source>
</reference>
<evidence type="ECO:0000259" key="2">
    <source>
        <dbReference type="Pfam" id="PF00975"/>
    </source>
</evidence>
<gene>
    <name evidence="3" type="ORF">EDD34_0279</name>
</gene>
<comment type="caution">
    <text evidence="3">The sequence shown here is derived from an EMBL/GenBank/DDBJ whole genome shotgun (WGS) entry which is preliminary data.</text>
</comment>
<dbReference type="InterPro" id="IPR012223">
    <property type="entry name" value="TEII"/>
</dbReference>
<evidence type="ECO:0000313" key="4">
    <source>
        <dbReference type="Proteomes" id="UP000280501"/>
    </source>
</evidence>
<dbReference type="AlphaFoldDB" id="A0A3N4YJX6"/>
<dbReference type="RefSeq" id="WP_123812982.1">
    <property type="nucleotide sequence ID" value="NZ_RKQZ01000001.1"/>
</dbReference>
<dbReference type="EMBL" id="RKQZ01000001">
    <property type="protein sequence ID" value="RPF19716.1"/>
    <property type="molecule type" value="Genomic_DNA"/>
</dbReference>
<organism evidence="3 4">
    <name type="scientific">Myceligenerans xiligouense</name>
    <dbReference type="NCBI Taxonomy" id="253184"/>
    <lineage>
        <taxon>Bacteria</taxon>
        <taxon>Bacillati</taxon>
        <taxon>Actinomycetota</taxon>
        <taxon>Actinomycetes</taxon>
        <taxon>Micrococcales</taxon>
        <taxon>Promicromonosporaceae</taxon>
        <taxon>Myceligenerans</taxon>
    </lineage>
</organism>